<evidence type="ECO:0000259" key="1">
    <source>
        <dbReference type="Pfam" id="PF01425"/>
    </source>
</evidence>
<reference evidence="3" key="1">
    <citation type="submission" date="2017-11" db="EMBL/GenBank/DDBJ databases">
        <authorList>
            <person name="Kuznetsova I."/>
            <person name="Sazanova A."/>
            <person name="Chirak E."/>
            <person name="Safronova V."/>
            <person name="Willems A."/>
        </authorList>
    </citation>
    <scope>NUCLEOTIDE SEQUENCE [LARGE SCALE GENOMIC DNA]</scope>
    <source>
        <strain evidence="3">CCBAU 03422</strain>
    </source>
</reference>
<feature type="domain" description="Amidase" evidence="1">
    <location>
        <begin position="20"/>
        <end position="74"/>
    </location>
</feature>
<dbReference type="InterPro" id="IPR036928">
    <property type="entry name" value="AS_sf"/>
</dbReference>
<keyword evidence="3" id="KW-1185">Reference proteome</keyword>
<comment type="caution">
    <text evidence="2">The sequence shown here is derived from an EMBL/GenBank/DDBJ whole genome shotgun (WGS) entry which is preliminary data.</text>
</comment>
<dbReference type="EMBL" id="PGGM01000015">
    <property type="protein sequence ID" value="PSH60953.1"/>
    <property type="molecule type" value="Genomic_DNA"/>
</dbReference>
<dbReference type="Pfam" id="PF01425">
    <property type="entry name" value="Amidase"/>
    <property type="match status" value="1"/>
</dbReference>
<dbReference type="Proteomes" id="UP000241764">
    <property type="component" value="Unassembled WGS sequence"/>
</dbReference>
<accession>A0A2P7B3A9</accession>
<gene>
    <name evidence="2" type="ORF">CU103_25705</name>
</gene>
<proteinExistence type="predicted"/>
<evidence type="ECO:0000313" key="3">
    <source>
        <dbReference type="Proteomes" id="UP000241764"/>
    </source>
</evidence>
<name>A0A2P7B3A9_9HYPH</name>
<dbReference type="InterPro" id="IPR023631">
    <property type="entry name" value="Amidase_dom"/>
</dbReference>
<dbReference type="SUPFAM" id="SSF75304">
    <property type="entry name" value="Amidase signature (AS) enzymes"/>
    <property type="match status" value="1"/>
</dbReference>
<sequence length="118" mass="13497">MLNVIGQKDARDGFAGRVYPRIRVNPAKILKGPRIGYSRDLEYVKVAHDIQRITDMAVDQLRALGAEVVEANPGFKQEKSAIRSWLSTGAERGLKSRWRNFRMPRLRVLSFLSSWEVL</sequence>
<dbReference type="RefSeq" id="WP_106666862.1">
    <property type="nucleotide sequence ID" value="NZ_PGGM01000015.1"/>
</dbReference>
<dbReference type="Gene3D" id="3.90.1300.10">
    <property type="entry name" value="Amidase signature (AS) domain"/>
    <property type="match status" value="1"/>
</dbReference>
<protein>
    <recommendedName>
        <fullName evidence="1">Amidase domain-containing protein</fullName>
    </recommendedName>
</protein>
<dbReference type="AlphaFoldDB" id="A0A2P7B3A9"/>
<organism evidence="2 3">
    <name type="scientific">Phyllobacterium sophorae</name>
    <dbReference type="NCBI Taxonomy" id="1520277"/>
    <lineage>
        <taxon>Bacteria</taxon>
        <taxon>Pseudomonadati</taxon>
        <taxon>Pseudomonadota</taxon>
        <taxon>Alphaproteobacteria</taxon>
        <taxon>Hyphomicrobiales</taxon>
        <taxon>Phyllobacteriaceae</taxon>
        <taxon>Phyllobacterium</taxon>
    </lineage>
</organism>
<evidence type="ECO:0000313" key="2">
    <source>
        <dbReference type="EMBL" id="PSH60953.1"/>
    </source>
</evidence>